<accession>A0AAR5PZ60</accession>
<evidence type="ECO:0000256" key="1">
    <source>
        <dbReference type="SAM" id="SignalP"/>
    </source>
</evidence>
<feature type="signal peptide" evidence="1">
    <location>
        <begin position="1"/>
        <end position="19"/>
    </location>
</feature>
<proteinExistence type="predicted"/>
<dbReference type="InterPro" id="IPR013783">
    <property type="entry name" value="Ig-like_fold"/>
</dbReference>
<dbReference type="PROSITE" id="PS50853">
    <property type="entry name" value="FN3"/>
    <property type="match status" value="1"/>
</dbReference>
<keyword evidence="4" id="KW-1185">Reference proteome</keyword>
<reference evidence="3" key="2">
    <citation type="submission" date="2024-08" db="UniProtKB">
        <authorList>
            <consortium name="EnsemblMetazoa"/>
        </authorList>
    </citation>
    <scope>IDENTIFICATION</scope>
</reference>
<evidence type="ECO:0000313" key="3">
    <source>
        <dbReference type="EnsemblMetazoa" id="XP_019766289.1"/>
    </source>
</evidence>
<dbReference type="Gene3D" id="2.60.40.10">
    <property type="entry name" value="Immunoglobulins"/>
    <property type="match status" value="2"/>
</dbReference>
<dbReference type="InterPro" id="IPR003961">
    <property type="entry name" value="FN3_dom"/>
</dbReference>
<dbReference type="KEGG" id="dpa:109541772"/>
<dbReference type="InterPro" id="IPR036116">
    <property type="entry name" value="FN3_sf"/>
</dbReference>
<keyword evidence="1" id="KW-0732">Signal</keyword>
<feature type="domain" description="Fibronectin type-III" evidence="2">
    <location>
        <begin position="19"/>
        <end position="115"/>
    </location>
</feature>
<organism evidence="3 4">
    <name type="scientific">Dendroctonus ponderosae</name>
    <name type="common">Mountain pine beetle</name>
    <dbReference type="NCBI Taxonomy" id="77166"/>
    <lineage>
        <taxon>Eukaryota</taxon>
        <taxon>Metazoa</taxon>
        <taxon>Ecdysozoa</taxon>
        <taxon>Arthropoda</taxon>
        <taxon>Hexapoda</taxon>
        <taxon>Insecta</taxon>
        <taxon>Pterygota</taxon>
        <taxon>Neoptera</taxon>
        <taxon>Endopterygota</taxon>
        <taxon>Coleoptera</taxon>
        <taxon>Polyphaga</taxon>
        <taxon>Cucujiformia</taxon>
        <taxon>Curculionidae</taxon>
        <taxon>Scolytinae</taxon>
        <taxon>Dendroctonus</taxon>
    </lineage>
</organism>
<dbReference type="EnsemblMetazoa" id="XM_019910730.1">
    <property type="protein sequence ID" value="XP_019766289.1"/>
    <property type="gene ID" value="LOC109541772"/>
</dbReference>
<dbReference type="GeneID" id="109541772"/>
<name>A0AAR5PZ60_DENPD</name>
<sequence length="315" mass="34546">MKVFAPTLLVAIFLASSNAVCIPGQVSNVVLSSNYSLSWSEASNPHNCTISNYVVEVLDDEDSATIFQVQTVKNILHYNFNFLDMCKSYSFNVHALTSDFVLGPADSYSATTEPLDSANLTLAYVELDETEGSDDVMEVSWDLASDEASRCVTSYRVSYWDERNKPQEQFVSAKSFAFEEEAACRNYSLQVSAIIGNPDIEGPALTAVFPGHSKVPDVPTSANVSPTSNSATMIWKLEAYEKNLCTMLALNVRTLGAPNDETNLRILVTDNLLRPDVIVTLTRLSANTVYTSYVNAENIAGTSKDVTVMFQTTDE</sequence>
<protein>
    <recommendedName>
        <fullName evidence="2">Fibronectin type-III domain-containing protein</fullName>
    </recommendedName>
</protein>
<feature type="chain" id="PRO_5043860124" description="Fibronectin type-III domain-containing protein" evidence="1">
    <location>
        <begin position="20"/>
        <end position="315"/>
    </location>
</feature>
<dbReference type="AlphaFoldDB" id="A0AAR5PZ60"/>
<evidence type="ECO:0000313" key="4">
    <source>
        <dbReference type="Proteomes" id="UP000019118"/>
    </source>
</evidence>
<dbReference type="SUPFAM" id="SSF49265">
    <property type="entry name" value="Fibronectin type III"/>
    <property type="match status" value="2"/>
</dbReference>
<reference evidence="4" key="1">
    <citation type="journal article" date="2013" name="Genome Biol.">
        <title>Draft genome of the mountain pine beetle, Dendroctonus ponderosae Hopkins, a major forest pest.</title>
        <authorList>
            <person name="Keeling C.I."/>
            <person name="Yuen M.M."/>
            <person name="Liao N.Y."/>
            <person name="Docking T.R."/>
            <person name="Chan S.K."/>
            <person name="Taylor G.A."/>
            <person name="Palmquist D.L."/>
            <person name="Jackman S.D."/>
            <person name="Nguyen A."/>
            <person name="Li M."/>
            <person name="Henderson H."/>
            <person name="Janes J.K."/>
            <person name="Zhao Y."/>
            <person name="Pandoh P."/>
            <person name="Moore R."/>
            <person name="Sperling F.A."/>
            <person name="Huber D.P."/>
            <person name="Birol I."/>
            <person name="Jones S.J."/>
            <person name="Bohlmann J."/>
        </authorList>
    </citation>
    <scope>NUCLEOTIDE SEQUENCE</scope>
</reference>
<dbReference type="Proteomes" id="UP000019118">
    <property type="component" value="Unassembled WGS sequence"/>
</dbReference>
<evidence type="ECO:0000259" key="2">
    <source>
        <dbReference type="PROSITE" id="PS50853"/>
    </source>
</evidence>